<dbReference type="EMBL" id="RDQH01000331">
    <property type="protein sequence ID" value="RXH99002.1"/>
    <property type="molecule type" value="Genomic_DNA"/>
</dbReference>
<dbReference type="STRING" id="3750.A0A498JZU3"/>
<dbReference type="InterPro" id="IPR030182">
    <property type="entry name" value="PUP_plant"/>
</dbReference>
<evidence type="ECO:0000313" key="7">
    <source>
        <dbReference type="EMBL" id="RXH99002.1"/>
    </source>
</evidence>
<protein>
    <submittedName>
        <fullName evidence="7">Uncharacterized protein</fullName>
    </submittedName>
</protein>
<keyword evidence="3" id="KW-0813">Transport</keyword>
<dbReference type="GO" id="GO:0015211">
    <property type="term" value="F:purine nucleoside transmembrane transporter activity"/>
    <property type="evidence" value="ECO:0007669"/>
    <property type="project" value="InterPro"/>
</dbReference>
<dbReference type="PANTHER" id="PTHR31376:SF17">
    <property type="entry name" value="PURINE PERMEASE 21-RELATED"/>
    <property type="match status" value="1"/>
</dbReference>
<dbReference type="Proteomes" id="UP000290289">
    <property type="component" value="Chromosome 5"/>
</dbReference>
<reference evidence="7 8" key="1">
    <citation type="submission" date="2018-10" db="EMBL/GenBank/DDBJ databases">
        <title>A high-quality apple genome assembly.</title>
        <authorList>
            <person name="Hu J."/>
        </authorList>
    </citation>
    <scope>NUCLEOTIDE SEQUENCE [LARGE SCALE GENOMIC DNA]</scope>
    <source>
        <strain evidence="8">cv. HFTH1</strain>
        <tissue evidence="7">Young leaf</tissue>
    </source>
</reference>
<comment type="similarity">
    <text evidence="2">Belongs to the purine permeases (TC 2.A.7.14) family.</text>
</comment>
<organism evidence="7 8">
    <name type="scientific">Malus domestica</name>
    <name type="common">Apple</name>
    <name type="synonym">Pyrus malus</name>
    <dbReference type="NCBI Taxonomy" id="3750"/>
    <lineage>
        <taxon>Eukaryota</taxon>
        <taxon>Viridiplantae</taxon>
        <taxon>Streptophyta</taxon>
        <taxon>Embryophyta</taxon>
        <taxon>Tracheophyta</taxon>
        <taxon>Spermatophyta</taxon>
        <taxon>Magnoliopsida</taxon>
        <taxon>eudicotyledons</taxon>
        <taxon>Gunneridae</taxon>
        <taxon>Pentapetalae</taxon>
        <taxon>rosids</taxon>
        <taxon>fabids</taxon>
        <taxon>Rosales</taxon>
        <taxon>Rosaceae</taxon>
        <taxon>Amygdaloideae</taxon>
        <taxon>Maleae</taxon>
        <taxon>Malus</taxon>
    </lineage>
</organism>
<keyword evidence="8" id="KW-1185">Reference proteome</keyword>
<accession>A0A498JZU3</accession>
<dbReference type="GO" id="GO:0005345">
    <property type="term" value="F:purine nucleobase transmembrane transporter activity"/>
    <property type="evidence" value="ECO:0007669"/>
    <property type="project" value="UniProtKB-ARBA"/>
</dbReference>
<dbReference type="Pfam" id="PF16913">
    <property type="entry name" value="PUNUT"/>
    <property type="match status" value="1"/>
</dbReference>
<evidence type="ECO:0000256" key="6">
    <source>
        <dbReference type="ARBA" id="ARBA00023136"/>
    </source>
</evidence>
<evidence type="ECO:0000256" key="4">
    <source>
        <dbReference type="ARBA" id="ARBA00022692"/>
    </source>
</evidence>
<comment type="subcellular location">
    <subcellularLocation>
        <location evidence="1">Membrane</location>
    </subcellularLocation>
</comment>
<dbReference type="GO" id="GO:0016020">
    <property type="term" value="C:membrane"/>
    <property type="evidence" value="ECO:0007669"/>
    <property type="project" value="UniProtKB-SubCell"/>
</dbReference>
<evidence type="ECO:0000256" key="3">
    <source>
        <dbReference type="ARBA" id="ARBA00022448"/>
    </source>
</evidence>
<proteinExistence type="inferred from homology"/>
<comment type="caution">
    <text evidence="7">The sequence shown here is derived from an EMBL/GenBank/DDBJ whole genome shotgun (WGS) entry which is preliminary data.</text>
</comment>
<gene>
    <name evidence="7" type="ORF">DVH24_011327</name>
</gene>
<keyword evidence="6" id="KW-0472">Membrane</keyword>
<keyword evidence="5" id="KW-1133">Transmembrane helix</keyword>
<evidence type="ECO:0000256" key="2">
    <source>
        <dbReference type="ARBA" id="ARBA00006213"/>
    </source>
</evidence>
<evidence type="ECO:0000256" key="5">
    <source>
        <dbReference type="ARBA" id="ARBA00022989"/>
    </source>
</evidence>
<dbReference type="PANTHER" id="PTHR31376">
    <property type="entry name" value="OS09G0467300 PROTEIN-RELATED"/>
    <property type="match status" value="1"/>
</dbReference>
<evidence type="ECO:0000256" key="1">
    <source>
        <dbReference type="ARBA" id="ARBA00004370"/>
    </source>
</evidence>
<keyword evidence="4" id="KW-0812">Transmembrane</keyword>
<dbReference type="AlphaFoldDB" id="A0A498JZU3"/>
<sequence>MDMVAYQSLVATCAVLRRVEGFEYEMEGYELGKVSYVMNLIWSATTCQLFGVGMASSLFSNAINVACLPVIIFHDKMDGIKAMVTQHKANKDTNVASDAKSDAKCANSQGILYTSIGPSPLQSTWPFRDLFHVFISTTLMTQKSNRGEHK</sequence>
<evidence type="ECO:0000313" key="8">
    <source>
        <dbReference type="Proteomes" id="UP000290289"/>
    </source>
</evidence>
<name>A0A498JZU3_MALDO</name>